<proteinExistence type="predicted"/>
<accession>A0A699ZYP0</accession>
<organism evidence="2 3">
    <name type="scientific">Haematococcus lacustris</name>
    <name type="common">Green alga</name>
    <name type="synonym">Haematococcus pluvialis</name>
    <dbReference type="NCBI Taxonomy" id="44745"/>
    <lineage>
        <taxon>Eukaryota</taxon>
        <taxon>Viridiplantae</taxon>
        <taxon>Chlorophyta</taxon>
        <taxon>core chlorophytes</taxon>
        <taxon>Chlorophyceae</taxon>
        <taxon>CS clade</taxon>
        <taxon>Chlamydomonadales</taxon>
        <taxon>Haematococcaceae</taxon>
        <taxon>Haematococcus</taxon>
    </lineage>
</organism>
<comment type="caution">
    <text evidence="2">The sequence shown here is derived from an EMBL/GenBank/DDBJ whole genome shotgun (WGS) entry which is preliminary data.</text>
</comment>
<reference evidence="2 3" key="1">
    <citation type="submission" date="2020-02" db="EMBL/GenBank/DDBJ databases">
        <title>Draft genome sequence of Haematococcus lacustris strain NIES-144.</title>
        <authorList>
            <person name="Morimoto D."/>
            <person name="Nakagawa S."/>
            <person name="Yoshida T."/>
            <person name="Sawayama S."/>
        </authorList>
    </citation>
    <scope>NUCLEOTIDE SEQUENCE [LARGE SCALE GENOMIC DNA]</scope>
    <source>
        <strain evidence="2 3">NIES-144</strain>
    </source>
</reference>
<dbReference type="AlphaFoldDB" id="A0A699ZYP0"/>
<feature type="signal peptide" evidence="1">
    <location>
        <begin position="1"/>
        <end position="17"/>
    </location>
</feature>
<protein>
    <recommendedName>
        <fullName evidence="4">Secreted protein</fullName>
    </recommendedName>
</protein>
<dbReference type="Proteomes" id="UP000485058">
    <property type="component" value="Unassembled WGS sequence"/>
</dbReference>
<dbReference type="EMBL" id="BLLF01001772">
    <property type="protein sequence ID" value="GFH21162.1"/>
    <property type="molecule type" value="Genomic_DNA"/>
</dbReference>
<name>A0A699ZYP0_HAELA</name>
<gene>
    <name evidence="2" type="ORF">HaLaN_18406</name>
</gene>
<sequence>MFRTASFSIAFITSVAADQCASSDHQRKFAIAFFARVLPHVPANKSQRRDGWFWDELECPANTRRDACRAWRASRRGD</sequence>
<evidence type="ECO:0000313" key="3">
    <source>
        <dbReference type="Proteomes" id="UP000485058"/>
    </source>
</evidence>
<evidence type="ECO:0008006" key="4">
    <source>
        <dbReference type="Google" id="ProtNLM"/>
    </source>
</evidence>
<feature type="chain" id="PRO_5025328070" description="Secreted protein" evidence="1">
    <location>
        <begin position="18"/>
        <end position="78"/>
    </location>
</feature>
<keyword evidence="1" id="KW-0732">Signal</keyword>
<keyword evidence="3" id="KW-1185">Reference proteome</keyword>
<evidence type="ECO:0000313" key="2">
    <source>
        <dbReference type="EMBL" id="GFH21162.1"/>
    </source>
</evidence>
<evidence type="ECO:0000256" key="1">
    <source>
        <dbReference type="SAM" id="SignalP"/>
    </source>
</evidence>